<comment type="similarity">
    <text evidence="4">Belongs to the cytochrome P450 family.</text>
</comment>
<dbReference type="PANTHER" id="PTHR24291">
    <property type="entry name" value="CYTOCHROME P450 FAMILY 4"/>
    <property type="match status" value="1"/>
</dbReference>
<comment type="cofactor">
    <cofactor evidence="1">
        <name>heme</name>
        <dbReference type="ChEBI" id="CHEBI:30413"/>
    </cofactor>
</comment>
<evidence type="ECO:0000313" key="14">
    <source>
        <dbReference type="Proteomes" id="UP000708208"/>
    </source>
</evidence>
<name>A0A8J2PIK6_9HEXA</name>
<dbReference type="InterPro" id="IPR050196">
    <property type="entry name" value="Cytochrome_P450_Monoox"/>
</dbReference>
<evidence type="ECO:0000256" key="6">
    <source>
        <dbReference type="ARBA" id="ARBA00022723"/>
    </source>
</evidence>
<dbReference type="OrthoDB" id="1470350at2759"/>
<accession>A0A8J2PIK6</accession>
<evidence type="ECO:0000256" key="5">
    <source>
        <dbReference type="ARBA" id="ARBA00022617"/>
    </source>
</evidence>
<keyword evidence="10" id="KW-0408">Iron</keyword>
<evidence type="ECO:0000256" key="12">
    <source>
        <dbReference type="SAM" id="MobiDB-lite"/>
    </source>
</evidence>
<dbReference type="GO" id="GO:0005506">
    <property type="term" value="F:iron ion binding"/>
    <property type="evidence" value="ECO:0007669"/>
    <property type="project" value="InterPro"/>
</dbReference>
<gene>
    <name evidence="13" type="ORF">AFUS01_LOCUS25930</name>
</gene>
<keyword evidence="8" id="KW-0492">Microsome</keyword>
<evidence type="ECO:0000256" key="9">
    <source>
        <dbReference type="ARBA" id="ARBA00023002"/>
    </source>
</evidence>
<comment type="subcellular location">
    <subcellularLocation>
        <location evidence="3">Endoplasmic reticulum membrane</location>
    </subcellularLocation>
    <subcellularLocation>
        <location evidence="2">Microsome membrane</location>
    </subcellularLocation>
</comment>
<keyword evidence="9" id="KW-0560">Oxidoreductase</keyword>
<dbReference type="GO" id="GO:0005789">
    <property type="term" value="C:endoplasmic reticulum membrane"/>
    <property type="evidence" value="ECO:0007669"/>
    <property type="project" value="UniProtKB-SubCell"/>
</dbReference>
<evidence type="ECO:0000256" key="10">
    <source>
        <dbReference type="ARBA" id="ARBA00023004"/>
    </source>
</evidence>
<evidence type="ECO:0000256" key="8">
    <source>
        <dbReference type="ARBA" id="ARBA00022848"/>
    </source>
</evidence>
<dbReference type="GO" id="GO:0004497">
    <property type="term" value="F:monooxygenase activity"/>
    <property type="evidence" value="ECO:0007669"/>
    <property type="project" value="InterPro"/>
</dbReference>
<keyword evidence="11" id="KW-0472">Membrane</keyword>
<keyword evidence="6" id="KW-0479">Metal-binding</keyword>
<evidence type="ECO:0000313" key="13">
    <source>
        <dbReference type="EMBL" id="CAG7815234.1"/>
    </source>
</evidence>
<evidence type="ECO:0000256" key="4">
    <source>
        <dbReference type="ARBA" id="ARBA00010617"/>
    </source>
</evidence>
<dbReference type="PANTHER" id="PTHR24291:SF189">
    <property type="entry name" value="CYTOCHROME P450 4C3-RELATED"/>
    <property type="match status" value="1"/>
</dbReference>
<dbReference type="GO" id="GO:0020037">
    <property type="term" value="F:heme binding"/>
    <property type="evidence" value="ECO:0007669"/>
    <property type="project" value="InterPro"/>
</dbReference>
<dbReference type="Proteomes" id="UP000708208">
    <property type="component" value="Unassembled WGS sequence"/>
</dbReference>
<keyword evidence="5" id="KW-0349">Heme</keyword>
<evidence type="ECO:0008006" key="15">
    <source>
        <dbReference type="Google" id="ProtNLM"/>
    </source>
</evidence>
<proteinExistence type="inferred from homology"/>
<evidence type="ECO:0000256" key="3">
    <source>
        <dbReference type="ARBA" id="ARBA00004586"/>
    </source>
</evidence>
<keyword evidence="14" id="KW-1185">Reference proteome</keyword>
<dbReference type="InterPro" id="IPR001128">
    <property type="entry name" value="Cyt_P450"/>
</dbReference>
<dbReference type="GO" id="GO:0016705">
    <property type="term" value="F:oxidoreductase activity, acting on paired donors, with incorporation or reduction of molecular oxygen"/>
    <property type="evidence" value="ECO:0007669"/>
    <property type="project" value="InterPro"/>
</dbReference>
<dbReference type="AlphaFoldDB" id="A0A8J2PIK6"/>
<feature type="region of interest" description="Disordered" evidence="12">
    <location>
        <begin position="172"/>
        <end position="195"/>
    </location>
</feature>
<reference evidence="13" key="1">
    <citation type="submission" date="2021-06" db="EMBL/GenBank/DDBJ databases">
        <authorList>
            <person name="Hodson N. C."/>
            <person name="Mongue J. A."/>
            <person name="Jaron S. K."/>
        </authorList>
    </citation>
    <scope>NUCLEOTIDE SEQUENCE</scope>
</reference>
<keyword evidence="7" id="KW-0256">Endoplasmic reticulum</keyword>
<feature type="non-terminal residue" evidence="13">
    <location>
        <position position="1"/>
    </location>
</feature>
<dbReference type="EMBL" id="CAJVCH010339751">
    <property type="protein sequence ID" value="CAG7815234.1"/>
    <property type="molecule type" value="Genomic_DNA"/>
</dbReference>
<evidence type="ECO:0000256" key="7">
    <source>
        <dbReference type="ARBA" id="ARBA00022824"/>
    </source>
</evidence>
<dbReference type="Pfam" id="PF00067">
    <property type="entry name" value="p450"/>
    <property type="match status" value="1"/>
</dbReference>
<protein>
    <recommendedName>
        <fullName evidence="15">Cytochrome P450</fullName>
    </recommendedName>
</protein>
<evidence type="ECO:0000256" key="11">
    <source>
        <dbReference type="ARBA" id="ARBA00023136"/>
    </source>
</evidence>
<comment type="caution">
    <text evidence="13">The sequence shown here is derived from an EMBL/GenBank/DDBJ whole genome shotgun (WGS) entry which is preliminary data.</text>
</comment>
<evidence type="ECO:0000256" key="2">
    <source>
        <dbReference type="ARBA" id="ARBA00004524"/>
    </source>
</evidence>
<evidence type="ECO:0000256" key="1">
    <source>
        <dbReference type="ARBA" id="ARBA00001971"/>
    </source>
</evidence>
<organism evidence="13 14">
    <name type="scientific">Allacma fusca</name>
    <dbReference type="NCBI Taxonomy" id="39272"/>
    <lineage>
        <taxon>Eukaryota</taxon>
        <taxon>Metazoa</taxon>
        <taxon>Ecdysozoa</taxon>
        <taxon>Arthropoda</taxon>
        <taxon>Hexapoda</taxon>
        <taxon>Collembola</taxon>
        <taxon>Symphypleona</taxon>
        <taxon>Sminthuridae</taxon>
        <taxon>Allacma</taxon>
    </lineage>
</organism>
<sequence>KVLPCRDTNKPWNYDLVFQDWIGSSVFLAKGKDHSTKRRRVLPMFDFKHNSKSEKNFNDHCQTLMNIFRAHASEGKDIQVRWLIPLFAIDIMYQYFTNVDTGFLSRIDNHYATAFHTQLDYGFLRAWSPWLWPEIIWKMTPMGRKERGARKTLTDFMENIVRERKIDLAGVTPGDSPLIKDDQENDFKQRGKSIH</sequence>
<feature type="compositionally biased region" description="Basic and acidic residues" evidence="12">
    <location>
        <begin position="178"/>
        <end position="189"/>
    </location>
</feature>